<keyword evidence="5" id="KW-1185">Reference proteome</keyword>
<dbReference type="InterPro" id="IPR012338">
    <property type="entry name" value="Beta-lactam/transpept-like"/>
</dbReference>
<dbReference type="EMBL" id="CP071872">
    <property type="protein sequence ID" value="UNM13095.1"/>
    <property type="molecule type" value="Genomic_DNA"/>
</dbReference>
<keyword evidence="2" id="KW-1133">Transmembrane helix</keyword>
<sequence>MGKTGRAAHRKAHPALIGTAVAVAVGGAAFTAYSLYGDGGAGDRLTAAGTRPKAAPAGPVTAAEVRTTAGRFLAAWQRGDAEEAASYTDDPSAARAALGAYRKDAHISEATLTSGAASGAELGFHVSAIVSYGDDSKPFAYDSHLTVVRAADGEPVVEWQPSIAHPELKEGDRLVTGEAEAAPVKAVDRDGAELTAKEYPSLGPVLEGLREKYGEKAGGTAGIELRVVRKDGGGDKRDGKTPEAKSSDERTPDKTLLTLSEGRPGTVRTTLSATLQAAAEAEVAKRERASVALVRPSTGEILAAANSDPGVNTALQGSLAPGSTMKIVTASMLLDKKIVESIDQPHPCPKYATYGGWKFQNVDEFEIKNGTFRTSFTASCNTAFITQATKLNDDDLTEQAQQVFGLGLGNWSIGVPSFDGAVPVQSDASKAASLIGQGMVRMNPLNVASVISTAKTGLFKQPYLVRPDVDSRTLATAPRTMAPSTQEQLHELLHSTATSGSAAEAMAGLGPDIGGKTGSAEVDGQSEPNGWFAAWRGDLAAAAVVQQGGRGGKSAGPLVAAVLKSAG</sequence>
<dbReference type="RefSeq" id="WP_242331818.1">
    <property type="nucleotide sequence ID" value="NZ_CP071872.1"/>
</dbReference>
<evidence type="ECO:0000256" key="2">
    <source>
        <dbReference type="SAM" id="Phobius"/>
    </source>
</evidence>
<accession>A0ABY3WN43</accession>
<keyword evidence="2" id="KW-0812">Transmembrane</keyword>
<feature type="region of interest" description="Disordered" evidence="1">
    <location>
        <begin position="505"/>
        <end position="527"/>
    </location>
</feature>
<evidence type="ECO:0000313" key="4">
    <source>
        <dbReference type="EMBL" id="UNM13095.1"/>
    </source>
</evidence>
<keyword evidence="2" id="KW-0472">Membrane</keyword>
<evidence type="ECO:0000259" key="3">
    <source>
        <dbReference type="Pfam" id="PF00905"/>
    </source>
</evidence>
<dbReference type="Gene3D" id="3.40.710.10">
    <property type="entry name" value="DD-peptidase/beta-lactamase superfamily"/>
    <property type="match status" value="1"/>
</dbReference>
<dbReference type="SUPFAM" id="SSF56601">
    <property type="entry name" value="beta-lactamase/transpeptidase-like"/>
    <property type="match status" value="1"/>
</dbReference>
<gene>
    <name evidence="4" type="ORF">J4032_17745</name>
</gene>
<dbReference type="Pfam" id="PF00905">
    <property type="entry name" value="Transpeptidase"/>
    <property type="match status" value="1"/>
</dbReference>
<name>A0ABY3WN43_9ACTN</name>
<dbReference type="PANTHER" id="PTHR30627">
    <property type="entry name" value="PEPTIDOGLYCAN D,D-TRANSPEPTIDASE"/>
    <property type="match status" value="1"/>
</dbReference>
<reference evidence="4 5" key="1">
    <citation type="submission" date="2021-03" db="EMBL/GenBank/DDBJ databases">
        <title>Complete genome of Streptomyces formicae strain 1H-GS9 (DSM 100524).</title>
        <authorList>
            <person name="Atanasov K.E."/>
            <person name="Altabella T."/>
            <person name="Ferrer A."/>
        </authorList>
    </citation>
    <scope>NUCLEOTIDE SEQUENCE [LARGE SCALE GENOMIC DNA]</scope>
    <source>
        <strain evidence="4 5">1H-GS9</strain>
    </source>
</reference>
<evidence type="ECO:0000256" key="1">
    <source>
        <dbReference type="SAM" id="MobiDB-lite"/>
    </source>
</evidence>
<feature type="transmembrane region" description="Helical" evidence="2">
    <location>
        <begin position="12"/>
        <end position="36"/>
    </location>
</feature>
<feature type="region of interest" description="Disordered" evidence="1">
    <location>
        <begin position="229"/>
        <end position="260"/>
    </location>
</feature>
<dbReference type="Proteomes" id="UP000828924">
    <property type="component" value="Chromosome"/>
</dbReference>
<evidence type="ECO:0000313" key="5">
    <source>
        <dbReference type="Proteomes" id="UP000828924"/>
    </source>
</evidence>
<dbReference type="InterPro" id="IPR001460">
    <property type="entry name" value="PCN-bd_Tpept"/>
</dbReference>
<organism evidence="4 5">
    <name type="scientific">Streptomyces formicae</name>
    <dbReference type="NCBI Taxonomy" id="1616117"/>
    <lineage>
        <taxon>Bacteria</taxon>
        <taxon>Bacillati</taxon>
        <taxon>Actinomycetota</taxon>
        <taxon>Actinomycetes</taxon>
        <taxon>Kitasatosporales</taxon>
        <taxon>Streptomycetaceae</taxon>
        <taxon>Streptomyces</taxon>
    </lineage>
</organism>
<dbReference type="PANTHER" id="PTHR30627:SF24">
    <property type="entry name" value="PENICILLIN-BINDING PROTEIN 4B"/>
    <property type="match status" value="1"/>
</dbReference>
<feature type="compositionally biased region" description="Basic and acidic residues" evidence="1">
    <location>
        <begin position="229"/>
        <end position="253"/>
    </location>
</feature>
<dbReference type="InterPro" id="IPR050515">
    <property type="entry name" value="Beta-lactam/transpept"/>
</dbReference>
<protein>
    <submittedName>
        <fullName evidence="4">Penicillin-binding protein</fullName>
    </submittedName>
</protein>
<proteinExistence type="predicted"/>
<feature type="domain" description="Penicillin-binding protein transpeptidase" evidence="3">
    <location>
        <begin position="290"/>
        <end position="563"/>
    </location>
</feature>